<reference evidence="4 5" key="1">
    <citation type="submission" date="2017-09" db="EMBL/GenBank/DDBJ databases">
        <title>Bacterial strain isolated from the female urinary microbiota.</title>
        <authorList>
            <person name="Thomas-White K."/>
            <person name="Kumar N."/>
            <person name="Forster S."/>
            <person name="Putonti C."/>
            <person name="Lawley T."/>
            <person name="Wolfe A.J."/>
        </authorList>
    </citation>
    <scope>NUCLEOTIDE SEQUENCE [LARGE SCALE GENOMIC DNA]</scope>
    <source>
        <strain evidence="4 5">UMB0240</strain>
    </source>
</reference>
<dbReference type="Pfam" id="PF00005">
    <property type="entry name" value="ABC_tran"/>
    <property type="match status" value="1"/>
</dbReference>
<dbReference type="SUPFAM" id="SSF52540">
    <property type="entry name" value="P-loop containing nucleoside triphosphate hydrolases"/>
    <property type="match status" value="1"/>
</dbReference>
<evidence type="ECO:0000256" key="2">
    <source>
        <dbReference type="ARBA" id="ARBA00022840"/>
    </source>
</evidence>
<evidence type="ECO:0000259" key="3">
    <source>
        <dbReference type="PROSITE" id="PS50893"/>
    </source>
</evidence>
<dbReference type="PROSITE" id="PS50893">
    <property type="entry name" value="ABC_TRANSPORTER_2"/>
    <property type="match status" value="1"/>
</dbReference>
<dbReference type="InterPro" id="IPR003439">
    <property type="entry name" value="ABC_transporter-like_ATP-bd"/>
</dbReference>
<evidence type="ECO:0000313" key="5">
    <source>
        <dbReference type="Proteomes" id="UP000235701"/>
    </source>
</evidence>
<dbReference type="Proteomes" id="UP000235701">
    <property type="component" value="Unassembled WGS sequence"/>
</dbReference>
<dbReference type="Gene3D" id="3.40.50.300">
    <property type="entry name" value="P-loop containing nucleotide triphosphate hydrolases"/>
    <property type="match status" value="1"/>
</dbReference>
<dbReference type="GO" id="GO:0005524">
    <property type="term" value="F:ATP binding"/>
    <property type="evidence" value="ECO:0007669"/>
    <property type="project" value="UniProtKB-KW"/>
</dbReference>
<gene>
    <name evidence="4" type="ORF">CJ191_00250</name>
</gene>
<organism evidence="4 5">
    <name type="scientific">Aerococcus viridans</name>
    <dbReference type="NCBI Taxonomy" id="1377"/>
    <lineage>
        <taxon>Bacteria</taxon>
        <taxon>Bacillati</taxon>
        <taxon>Bacillota</taxon>
        <taxon>Bacilli</taxon>
        <taxon>Lactobacillales</taxon>
        <taxon>Aerococcaceae</taxon>
        <taxon>Aerococcus</taxon>
    </lineage>
</organism>
<evidence type="ECO:0000256" key="1">
    <source>
        <dbReference type="ARBA" id="ARBA00022741"/>
    </source>
</evidence>
<dbReference type="GO" id="GO:0016887">
    <property type="term" value="F:ATP hydrolysis activity"/>
    <property type="evidence" value="ECO:0007669"/>
    <property type="project" value="InterPro"/>
</dbReference>
<keyword evidence="5" id="KW-1185">Reference proteome</keyword>
<evidence type="ECO:0000313" key="4">
    <source>
        <dbReference type="EMBL" id="PMC80588.1"/>
    </source>
</evidence>
<dbReference type="OrthoDB" id="9804819at2"/>
<dbReference type="EMBL" id="PNHQ01000001">
    <property type="protein sequence ID" value="PMC80588.1"/>
    <property type="molecule type" value="Genomic_DNA"/>
</dbReference>
<proteinExistence type="predicted"/>
<dbReference type="PANTHER" id="PTHR43158:SF2">
    <property type="entry name" value="SKFA PEPTIDE EXPORT ATP-BINDING PROTEIN SKFE"/>
    <property type="match status" value="1"/>
</dbReference>
<protein>
    <submittedName>
        <fullName evidence="4">ABC transporter ATP-binding protein</fullName>
    </submittedName>
</protein>
<dbReference type="InterPro" id="IPR027417">
    <property type="entry name" value="P-loop_NTPase"/>
</dbReference>
<feature type="domain" description="ABC transporter" evidence="3">
    <location>
        <begin position="2"/>
        <end position="224"/>
    </location>
</feature>
<name>A0A2N6UG64_9LACT</name>
<accession>A0A2N6UG64</accession>
<sequence length="228" mass="25910">MIEAKNIHKFYGSNHILEDISFTVKPGEITALIGENGSGKTSLMNALMQLTPIASGQFLIDGKPIDFNDFNRISYIPDTIIVVKDMTIKQALTFMATYYHSYDPVLAKDLVNFFNLNLDDKISQLSKGNTAKVNLLLGLSLNSDYLIMDEPFSGIDIFTREEITNVFTSKLMAGRGVLISTHEINEIETLVDRVFMLKDHRIIQDFYTEDLRLAEGKSITHKMWEVYR</sequence>
<dbReference type="AlphaFoldDB" id="A0A2N6UG64"/>
<dbReference type="RefSeq" id="WP_102198598.1">
    <property type="nucleotide sequence ID" value="NZ_PNHQ01000001.1"/>
</dbReference>
<dbReference type="InterPro" id="IPR003593">
    <property type="entry name" value="AAA+_ATPase"/>
</dbReference>
<dbReference type="PANTHER" id="PTHR43158">
    <property type="entry name" value="SKFA PEPTIDE EXPORT ATP-BINDING PROTEIN SKFE"/>
    <property type="match status" value="1"/>
</dbReference>
<dbReference type="SMART" id="SM00382">
    <property type="entry name" value="AAA"/>
    <property type="match status" value="1"/>
</dbReference>
<comment type="caution">
    <text evidence="4">The sequence shown here is derived from an EMBL/GenBank/DDBJ whole genome shotgun (WGS) entry which is preliminary data.</text>
</comment>
<keyword evidence="2 4" id="KW-0067">ATP-binding</keyword>
<keyword evidence="1" id="KW-0547">Nucleotide-binding</keyword>